<dbReference type="Gene3D" id="3.40.50.1000">
    <property type="entry name" value="HAD superfamily/HAD-like"/>
    <property type="match status" value="1"/>
</dbReference>
<dbReference type="InterPro" id="IPR023214">
    <property type="entry name" value="HAD_sf"/>
</dbReference>
<proteinExistence type="predicted"/>
<gene>
    <name evidence="1" type="ORF">C1752_07492</name>
</gene>
<evidence type="ECO:0000313" key="1">
    <source>
        <dbReference type="EMBL" id="PZD71216.1"/>
    </source>
</evidence>
<comment type="caution">
    <text evidence="1">The sequence shown here is derived from an EMBL/GenBank/DDBJ whole genome shotgun (WGS) entry which is preliminary data.</text>
</comment>
<sequence length="288" mass="32330">MTQATQPVANRIAIAFDFDETLVPDSFDGLLNYLGYDVAQFREERYEPLKHQGWDGIAARFHLLAEASQQRPAGQKITKETLTQFGQQHQPFPGVTEMFEQLTQQAQAIVPDIEVEFYLITSGFVEVARNSAIAPYFKAMWGCEFHYTPAGEIQCLKRSVTHSEKTRYLNYLSKGMDNHSQDDLLFVYQDVPEEQLHVPFSQVIYVGDGTSDLPCFELLKQAGGIALGVYEQGTAADWNQEYQVSQSQRVINLAPADYSEGAELMQSLTLAVESISKKVALLQLSQGE</sequence>
<evidence type="ECO:0000313" key="2">
    <source>
        <dbReference type="Proteomes" id="UP000248857"/>
    </source>
</evidence>
<dbReference type="Proteomes" id="UP000248857">
    <property type="component" value="Unassembled WGS sequence"/>
</dbReference>
<dbReference type="AlphaFoldDB" id="A0A2W1JBC6"/>
<dbReference type="InterPro" id="IPR036412">
    <property type="entry name" value="HAD-like_sf"/>
</dbReference>
<reference evidence="1 2" key="1">
    <citation type="journal article" date="2018" name="Sci. Rep.">
        <title>A novel species of the marine cyanobacterium Acaryochloris with a unique pigment content and lifestyle.</title>
        <authorList>
            <person name="Partensky F."/>
            <person name="Six C."/>
            <person name="Ratin M."/>
            <person name="Garczarek L."/>
            <person name="Vaulot D."/>
            <person name="Probert I."/>
            <person name="Calteau A."/>
            <person name="Gourvil P."/>
            <person name="Marie D."/>
            <person name="Grebert T."/>
            <person name="Bouchier C."/>
            <person name="Le Panse S."/>
            <person name="Gachenot M."/>
            <person name="Rodriguez F."/>
            <person name="Garrido J.L."/>
        </authorList>
    </citation>
    <scope>NUCLEOTIDE SEQUENCE [LARGE SCALE GENOMIC DNA]</scope>
    <source>
        <strain evidence="1 2">RCC1774</strain>
    </source>
</reference>
<dbReference type="RefSeq" id="WP_110988288.1">
    <property type="nucleotide sequence ID" value="NZ_CAWNWM010000020.1"/>
</dbReference>
<organism evidence="1 2">
    <name type="scientific">Acaryochloris thomasi RCC1774</name>
    <dbReference type="NCBI Taxonomy" id="1764569"/>
    <lineage>
        <taxon>Bacteria</taxon>
        <taxon>Bacillati</taxon>
        <taxon>Cyanobacteriota</taxon>
        <taxon>Cyanophyceae</taxon>
        <taxon>Acaryochloridales</taxon>
        <taxon>Acaryochloridaceae</taxon>
        <taxon>Acaryochloris</taxon>
        <taxon>Acaryochloris thomasi</taxon>
    </lineage>
</organism>
<keyword evidence="2" id="KW-1185">Reference proteome</keyword>
<dbReference type="OrthoDB" id="9785423at2"/>
<protein>
    <recommendedName>
        <fullName evidence="3">Haloacid dehalogenase-like hydrolase</fullName>
    </recommendedName>
</protein>
<evidence type="ECO:0008006" key="3">
    <source>
        <dbReference type="Google" id="ProtNLM"/>
    </source>
</evidence>
<accession>A0A2W1JBC6</accession>
<name>A0A2W1JBC6_9CYAN</name>
<dbReference type="SUPFAM" id="SSF56784">
    <property type="entry name" value="HAD-like"/>
    <property type="match status" value="1"/>
</dbReference>
<dbReference type="EMBL" id="PQWO01000020">
    <property type="protein sequence ID" value="PZD71216.1"/>
    <property type="molecule type" value="Genomic_DNA"/>
</dbReference>